<proteinExistence type="predicted"/>
<dbReference type="OrthoDB" id="4760524at2759"/>
<dbReference type="PANTHER" id="PTHR10039">
    <property type="entry name" value="AMELOGENIN"/>
    <property type="match status" value="1"/>
</dbReference>
<dbReference type="Proteomes" id="UP000027265">
    <property type="component" value="Unassembled WGS sequence"/>
</dbReference>
<dbReference type="InterPro" id="IPR027417">
    <property type="entry name" value="P-loop_NTPase"/>
</dbReference>
<keyword evidence="4" id="KW-1185">Reference proteome</keyword>
<organism evidence="3 4">
    <name type="scientific">Jaapia argillacea MUCL 33604</name>
    <dbReference type="NCBI Taxonomy" id="933084"/>
    <lineage>
        <taxon>Eukaryota</taxon>
        <taxon>Fungi</taxon>
        <taxon>Dikarya</taxon>
        <taxon>Basidiomycota</taxon>
        <taxon>Agaricomycotina</taxon>
        <taxon>Agaricomycetes</taxon>
        <taxon>Agaricomycetidae</taxon>
        <taxon>Jaapiales</taxon>
        <taxon>Jaapiaceae</taxon>
        <taxon>Jaapia</taxon>
    </lineage>
</organism>
<dbReference type="InParanoid" id="A0A067PXV3"/>
<dbReference type="STRING" id="933084.A0A067PXV3"/>
<protein>
    <recommendedName>
        <fullName evidence="2">Nephrocystin 3-like N-terminal domain-containing protein</fullName>
    </recommendedName>
</protein>
<dbReference type="PANTHER" id="PTHR10039:SF17">
    <property type="entry name" value="FUNGAL STAND N-TERMINAL GOODBYE DOMAIN-CONTAINING PROTEIN-RELATED"/>
    <property type="match status" value="1"/>
</dbReference>
<dbReference type="HOGENOM" id="CLU_000288_6_10_1"/>
<dbReference type="Gene3D" id="3.40.50.300">
    <property type="entry name" value="P-loop containing nucleotide triphosphate hydrolases"/>
    <property type="match status" value="1"/>
</dbReference>
<evidence type="ECO:0000313" key="4">
    <source>
        <dbReference type="Proteomes" id="UP000027265"/>
    </source>
</evidence>
<reference evidence="4" key="1">
    <citation type="journal article" date="2014" name="Proc. Natl. Acad. Sci. U.S.A.">
        <title>Extensive sampling of basidiomycete genomes demonstrates inadequacy of the white-rot/brown-rot paradigm for wood decay fungi.</title>
        <authorList>
            <person name="Riley R."/>
            <person name="Salamov A.A."/>
            <person name="Brown D.W."/>
            <person name="Nagy L.G."/>
            <person name="Floudas D."/>
            <person name="Held B.W."/>
            <person name="Levasseur A."/>
            <person name="Lombard V."/>
            <person name="Morin E."/>
            <person name="Otillar R."/>
            <person name="Lindquist E.A."/>
            <person name="Sun H."/>
            <person name="LaButti K.M."/>
            <person name="Schmutz J."/>
            <person name="Jabbour D."/>
            <person name="Luo H."/>
            <person name="Baker S.E."/>
            <person name="Pisabarro A.G."/>
            <person name="Walton J.D."/>
            <person name="Blanchette R.A."/>
            <person name="Henrissat B."/>
            <person name="Martin F."/>
            <person name="Cullen D."/>
            <person name="Hibbett D.S."/>
            <person name="Grigoriev I.V."/>
        </authorList>
    </citation>
    <scope>NUCLEOTIDE SEQUENCE [LARGE SCALE GENOMIC DNA]</scope>
    <source>
        <strain evidence="4">MUCL 33604</strain>
    </source>
</reference>
<dbReference type="SUPFAM" id="SSF52540">
    <property type="entry name" value="P-loop containing nucleoside triphosphate hydrolases"/>
    <property type="match status" value="1"/>
</dbReference>
<evidence type="ECO:0000259" key="2">
    <source>
        <dbReference type="Pfam" id="PF24883"/>
    </source>
</evidence>
<accession>A0A067PXV3</accession>
<feature type="domain" description="Nephrocystin 3-like N-terminal" evidence="2">
    <location>
        <begin position="46"/>
        <end position="212"/>
    </location>
</feature>
<dbReference type="Pfam" id="PF24883">
    <property type="entry name" value="NPHP3_N"/>
    <property type="match status" value="1"/>
</dbReference>
<dbReference type="AlphaFoldDB" id="A0A067PXV3"/>
<name>A0A067PXV3_9AGAM</name>
<keyword evidence="1" id="KW-0677">Repeat</keyword>
<sequence>MSADTIPPFDPIDRRLGPHIALKVAHNCQERRECQEGSRDDVIDLITDWATKEDAPPILWLHGPAGSGKSTIALTVCSKFAIKDESYDAPTPRRQLAASWFFSRDANRTTTTGFFTTIAYHLAQSQEFLRSDMEKTLRDEPSIIHQNLKDQLKKLILDQIRPFAGSLHRPIIVVVDALDECTDRDAQYLVEVLVDAFQDDRHLPIRFILTSRNDCAAIEGQDHLNSEMIHMVDLWKYDARASIRTFFEVELEKVYTRKRRLIDGAPPRPSEEQLDVLTEDADGLFIYASTLVAFVGDTKGRPDEKLKEAMKSRHKGLDGLYQQVLDNAPQSRTTRFRNIVGIILNRYPWFKIVDLAHFIGVEVVDIRADLEGCGSIFMVPEDDHGFIEILHASLSDFLGTKERSKTYFIGRLDGHWLLGNCVRLLSQQYSMFPNGPPTYMHRHLDTCSPAVSYAYKEWQDHLYDSLSEDWSLLHMDSALVAQLIDLFSDIKSKGSIEMWMFMVPNQRSGLLLSKLEVGGFICLCVRSRLIHTTKESLEYFIAAQYNTVKSS</sequence>
<dbReference type="InterPro" id="IPR056884">
    <property type="entry name" value="NPHP3-like_N"/>
</dbReference>
<evidence type="ECO:0000313" key="3">
    <source>
        <dbReference type="EMBL" id="KDQ59653.1"/>
    </source>
</evidence>
<dbReference type="EMBL" id="KL197715">
    <property type="protein sequence ID" value="KDQ59653.1"/>
    <property type="molecule type" value="Genomic_DNA"/>
</dbReference>
<evidence type="ECO:0000256" key="1">
    <source>
        <dbReference type="ARBA" id="ARBA00022737"/>
    </source>
</evidence>
<gene>
    <name evidence="3" type="ORF">JAAARDRAFT_192150</name>
</gene>